<dbReference type="InterPro" id="IPR010810">
    <property type="entry name" value="Flagellin_hook_IN_motif"/>
</dbReference>
<evidence type="ECO:0000259" key="6">
    <source>
        <dbReference type="Pfam" id="PF00700"/>
    </source>
</evidence>
<dbReference type="GO" id="GO:0005576">
    <property type="term" value="C:extracellular region"/>
    <property type="evidence" value="ECO:0007669"/>
    <property type="project" value="UniProtKB-SubCell"/>
</dbReference>
<sequence>MTRINTNVSSLVARNTLRQSNASLEQSLTRLSTGLRINTGKDDPAGLIASENLRSDITSIQRAITNTDRANQVIATADSALGRVSSLLNDIRGLVTESANSGALSDEQLAANQLQVDSSLEALNRIAQTTTFQGRRLLDGSLDFLTTAGSNFSNISDLKIDQANLGATGTVSVSVNVTTAATQGQVDVTSVPAAVAGVAASTTATFSNTVTQASGAVALDTTGPSGFTLTAAAAGPAAGAEGNGALSLVIVDGASEGTAYNATTNTLTATVDITGGNNTTADLYAVINADTDFVASAISGGTETIAASNTGTGTLAGGRDAGSRAITITSATTGAAANGKTVTVVESASVTAGAPTAVDDGSGNITVTVNDTAATDLDDISTAINNLAGYNASINVGTGDGLYNPTTQTPPTVTNTAGGVTASGGISADVVLELAGSNGAEVLSFGAGTSIQGLADGINLVKDATGVEATVNGTTLELVSTSYGSDSVVDLRVISEGAGATPAGTFTTAIGVRSRDTGTDVQASINGVSVNGNGNDFSVNTASLDLSGSLTAGFTGTASFTIDGGGALFQLGPDVVSNQQARLGIASVNTARLGGVSGKLFQLGDGKNASLANDATTAAAIVGEAIDQVTSLRGRLGAFQRTTLETNKNALNDVLVNLSEAESSIRDADFAAESANLTRAQILVQSGTTVLQISNQNPQNVLALLRG</sequence>
<dbReference type="InterPro" id="IPR046358">
    <property type="entry name" value="Flagellin_C"/>
</dbReference>
<organism evidence="7 8">
    <name type="scientific">Lacipirellula limnantheis</name>
    <dbReference type="NCBI Taxonomy" id="2528024"/>
    <lineage>
        <taxon>Bacteria</taxon>
        <taxon>Pseudomonadati</taxon>
        <taxon>Planctomycetota</taxon>
        <taxon>Planctomycetia</taxon>
        <taxon>Pirellulales</taxon>
        <taxon>Lacipirellulaceae</taxon>
        <taxon>Lacipirellula</taxon>
    </lineage>
</organism>
<dbReference type="GO" id="GO:0005198">
    <property type="term" value="F:structural molecule activity"/>
    <property type="evidence" value="ECO:0007669"/>
    <property type="project" value="UniProtKB-UniRule"/>
</dbReference>
<dbReference type="Pfam" id="PF07196">
    <property type="entry name" value="Flagellin_IN"/>
    <property type="match status" value="1"/>
</dbReference>
<dbReference type="Gene3D" id="6.10.10.10">
    <property type="entry name" value="Flagellar export chaperone, C-terminal domain"/>
    <property type="match status" value="1"/>
</dbReference>
<keyword evidence="7" id="KW-0282">Flagellum</keyword>
<dbReference type="KEGG" id="llh:I41_14530"/>
<dbReference type="PRINTS" id="PR00207">
    <property type="entry name" value="FLAGELLIN"/>
</dbReference>
<feature type="domain" description="Flagellin C-terminal" evidence="6">
    <location>
        <begin position="621"/>
        <end position="705"/>
    </location>
</feature>
<accession>A0A517TV83</accession>
<keyword evidence="8" id="KW-1185">Reference proteome</keyword>
<evidence type="ECO:0000259" key="5">
    <source>
        <dbReference type="Pfam" id="PF00669"/>
    </source>
</evidence>
<protein>
    <recommendedName>
        <fullName evidence="4">Flagellin</fullName>
    </recommendedName>
</protein>
<evidence type="ECO:0000256" key="2">
    <source>
        <dbReference type="ARBA" id="ARBA00022525"/>
    </source>
</evidence>
<dbReference type="GO" id="GO:0009288">
    <property type="term" value="C:bacterial-type flagellum"/>
    <property type="evidence" value="ECO:0007669"/>
    <property type="project" value="UniProtKB-SubCell"/>
</dbReference>
<dbReference type="SUPFAM" id="SSF64518">
    <property type="entry name" value="Phase 1 flagellin"/>
    <property type="match status" value="2"/>
</dbReference>
<name>A0A517TV83_9BACT</name>
<evidence type="ECO:0000256" key="3">
    <source>
        <dbReference type="ARBA" id="ARBA00023143"/>
    </source>
</evidence>
<dbReference type="RefSeq" id="WP_145431867.1">
    <property type="nucleotide sequence ID" value="NZ_CP036339.1"/>
</dbReference>
<keyword evidence="3 4" id="KW-0975">Bacterial flagellum</keyword>
<gene>
    <name evidence="7" type="primary">fliC</name>
    <name evidence="7" type="ORF">I41_14530</name>
</gene>
<dbReference type="Proteomes" id="UP000317909">
    <property type="component" value="Chromosome"/>
</dbReference>
<feature type="domain" description="Flagellin N-terminal" evidence="5">
    <location>
        <begin position="4"/>
        <end position="141"/>
    </location>
</feature>
<dbReference type="PANTHER" id="PTHR42792:SF2">
    <property type="entry name" value="FLAGELLIN"/>
    <property type="match status" value="1"/>
</dbReference>
<dbReference type="InterPro" id="IPR001029">
    <property type="entry name" value="Flagellin_N"/>
</dbReference>
<dbReference type="Pfam" id="PF00700">
    <property type="entry name" value="Flagellin_C"/>
    <property type="match status" value="1"/>
</dbReference>
<dbReference type="InterPro" id="IPR042187">
    <property type="entry name" value="Flagellin_C_sub2"/>
</dbReference>
<evidence type="ECO:0000256" key="4">
    <source>
        <dbReference type="RuleBase" id="RU362073"/>
    </source>
</evidence>
<evidence type="ECO:0000313" key="7">
    <source>
        <dbReference type="EMBL" id="QDT72281.1"/>
    </source>
</evidence>
<comment type="function">
    <text evidence="4">Flagellin is the subunit protein which polymerizes to form the filaments of bacterial flagella.</text>
</comment>
<dbReference type="Pfam" id="PF00669">
    <property type="entry name" value="Flagellin_N"/>
    <property type="match status" value="1"/>
</dbReference>
<proteinExistence type="inferred from homology"/>
<comment type="similarity">
    <text evidence="1 4">Belongs to the bacterial flagellin family.</text>
</comment>
<dbReference type="EMBL" id="CP036339">
    <property type="protein sequence ID" value="QDT72281.1"/>
    <property type="molecule type" value="Genomic_DNA"/>
</dbReference>
<dbReference type="OrthoDB" id="9796789at2"/>
<keyword evidence="7" id="KW-0966">Cell projection</keyword>
<keyword evidence="2 4" id="KW-0964">Secreted</keyword>
<comment type="subcellular location">
    <subcellularLocation>
        <location evidence="4">Secreted</location>
    </subcellularLocation>
    <subcellularLocation>
        <location evidence="4">Bacterial flagellum</location>
    </subcellularLocation>
</comment>
<dbReference type="Gene3D" id="1.20.1330.10">
    <property type="entry name" value="f41 fragment of flagellin, N-terminal domain"/>
    <property type="match status" value="2"/>
</dbReference>
<dbReference type="PANTHER" id="PTHR42792">
    <property type="entry name" value="FLAGELLIN"/>
    <property type="match status" value="1"/>
</dbReference>
<dbReference type="InterPro" id="IPR001492">
    <property type="entry name" value="Flagellin"/>
</dbReference>
<reference evidence="7 8" key="1">
    <citation type="submission" date="2019-02" db="EMBL/GenBank/DDBJ databases">
        <title>Deep-cultivation of Planctomycetes and their phenomic and genomic characterization uncovers novel biology.</title>
        <authorList>
            <person name="Wiegand S."/>
            <person name="Jogler M."/>
            <person name="Boedeker C."/>
            <person name="Pinto D."/>
            <person name="Vollmers J."/>
            <person name="Rivas-Marin E."/>
            <person name="Kohn T."/>
            <person name="Peeters S.H."/>
            <person name="Heuer A."/>
            <person name="Rast P."/>
            <person name="Oberbeckmann S."/>
            <person name="Bunk B."/>
            <person name="Jeske O."/>
            <person name="Meyerdierks A."/>
            <person name="Storesund J.E."/>
            <person name="Kallscheuer N."/>
            <person name="Luecker S."/>
            <person name="Lage O.M."/>
            <person name="Pohl T."/>
            <person name="Merkel B.J."/>
            <person name="Hornburger P."/>
            <person name="Mueller R.-W."/>
            <person name="Bruemmer F."/>
            <person name="Labrenz M."/>
            <person name="Spormann A.M."/>
            <person name="Op den Camp H."/>
            <person name="Overmann J."/>
            <person name="Amann R."/>
            <person name="Jetten M.S.M."/>
            <person name="Mascher T."/>
            <person name="Medema M.H."/>
            <person name="Devos D.P."/>
            <person name="Kaster A.-K."/>
            <person name="Ovreas L."/>
            <person name="Rohde M."/>
            <person name="Galperin M.Y."/>
            <person name="Jogler C."/>
        </authorList>
    </citation>
    <scope>NUCLEOTIDE SEQUENCE [LARGE SCALE GENOMIC DNA]</scope>
    <source>
        <strain evidence="7 8">I41</strain>
    </source>
</reference>
<keyword evidence="7" id="KW-0969">Cilium</keyword>
<evidence type="ECO:0000256" key="1">
    <source>
        <dbReference type="ARBA" id="ARBA00005709"/>
    </source>
</evidence>
<evidence type="ECO:0000313" key="8">
    <source>
        <dbReference type="Proteomes" id="UP000317909"/>
    </source>
</evidence>
<dbReference type="AlphaFoldDB" id="A0A517TV83"/>